<keyword evidence="5" id="KW-1185">Reference proteome</keyword>
<feature type="domain" description="Sulfotransferase" evidence="3">
    <location>
        <begin position="13"/>
        <end position="214"/>
    </location>
</feature>
<comment type="caution">
    <text evidence="4">The sequence shown here is derived from an EMBL/GenBank/DDBJ whole genome shotgun (WGS) entry which is preliminary data.</text>
</comment>
<dbReference type="InterPro" id="IPR000863">
    <property type="entry name" value="Sulfotransferase_dom"/>
</dbReference>
<feature type="non-terminal residue" evidence="4">
    <location>
        <position position="1"/>
    </location>
</feature>
<evidence type="ECO:0000313" key="5">
    <source>
        <dbReference type="Proteomes" id="UP000615026"/>
    </source>
</evidence>
<dbReference type="PANTHER" id="PTHR10605">
    <property type="entry name" value="HEPARAN SULFATE SULFOTRANSFERASE"/>
    <property type="match status" value="1"/>
</dbReference>
<name>A0A928ZW71_LEPEC</name>
<dbReference type="PANTHER" id="PTHR10605:SF56">
    <property type="entry name" value="BIFUNCTIONAL HEPARAN SULFATE N-DEACETYLASE_N-SULFOTRANSFERASE"/>
    <property type="match status" value="1"/>
</dbReference>
<keyword evidence="1" id="KW-0808">Transferase</keyword>
<proteinExistence type="predicted"/>
<dbReference type="Gene3D" id="3.40.50.300">
    <property type="entry name" value="P-loop containing nucleotide triphosphate hydrolases"/>
    <property type="match status" value="1"/>
</dbReference>
<organism evidence="4 5">
    <name type="scientific">Leptolyngbya cf. ectocarpi LEGE 11479</name>
    <dbReference type="NCBI Taxonomy" id="1828722"/>
    <lineage>
        <taxon>Bacteria</taxon>
        <taxon>Bacillati</taxon>
        <taxon>Cyanobacteriota</taxon>
        <taxon>Cyanophyceae</taxon>
        <taxon>Leptolyngbyales</taxon>
        <taxon>Leptolyngbyaceae</taxon>
        <taxon>Leptolyngbya group</taxon>
        <taxon>Leptolyngbya</taxon>
    </lineage>
</organism>
<evidence type="ECO:0000256" key="1">
    <source>
        <dbReference type="ARBA" id="ARBA00022679"/>
    </source>
</evidence>
<accession>A0A928ZW71</accession>
<dbReference type="GO" id="GO:0008146">
    <property type="term" value="F:sulfotransferase activity"/>
    <property type="evidence" value="ECO:0007669"/>
    <property type="project" value="InterPro"/>
</dbReference>
<sequence>ARCATWGSRALPSFLIIGAQKCGTTSLYDYLIEHPQLWAAHIKEVHFFDGGLEPTINTFQKGESWYRANFPLKKAMRPGDHTFEASPLYLFNPLVPQRISELIPNIKLIAVLRNPTERAISHYFHEKRHHREPLDIADAMDVEEKRLAPKLKAQDYKSDTFIHLSYKSRGLYLEQLERFLDYFPRKNLLVLESETFFQDPKSTLRRVCEFVDIDPQFPFKNLQPRNIAPNRVKVPPEVYSYLDSYFAPHNQRLYNFLGEKYTWSFP</sequence>
<dbReference type="RefSeq" id="WP_193994532.1">
    <property type="nucleotide sequence ID" value="NZ_JADEXP010000183.1"/>
</dbReference>
<dbReference type="InterPro" id="IPR037359">
    <property type="entry name" value="NST/OST"/>
</dbReference>
<reference evidence="4" key="1">
    <citation type="submission" date="2020-10" db="EMBL/GenBank/DDBJ databases">
        <authorList>
            <person name="Castelo-Branco R."/>
            <person name="Eusebio N."/>
            <person name="Adriana R."/>
            <person name="Vieira A."/>
            <person name="Brugerolle De Fraissinette N."/>
            <person name="Rezende De Castro R."/>
            <person name="Schneider M.P."/>
            <person name="Vasconcelos V."/>
            <person name="Leao P.N."/>
        </authorList>
    </citation>
    <scope>NUCLEOTIDE SEQUENCE</scope>
    <source>
        <strain evidence="4">LEGE 11479</strain>
    </source>
</reference>
<dbReference type="InterPro" id="IPR027417">
    <property type="entry name" value="P-loop_NTPase"/>
</dbReference>
<gene>
    <name evidence="4" type="ORF">IQ260_18250</name>
</gene>
<dbReference type="Pfam" id="PF00685">
    <property type="entry name" value="Sulfotransfer_1"/>
    <property type="match status" value="1"/>
</dbReference>
<dbReference type="EMBL" id="JADEXP010000183">
    <property type="protein sequence ID" value="MBE9068591.1"/>
    <property type="molecule type" value="Genomic_DNA"/>
</dbReference>
<dbReference type="SUPFAM" id="SSF52540">
    <property type="entry name" value="P-loop containing nucleoside triphosphate hydrolases"/>
    <property type="match status" value="1"/>
</dbReference>
<dbReference type="Proteomes" id="UP000615026">
    <property type="component" value="Unassembled WGS sequence"/>
</dbReference>
<protein>
    <submittedName>
        <fullName evidence="4">Sulfotransferase domain-containing protein</fullName>
    </submittedName>
</protein>
<dbReference type="AlphaFoldDB" id="A0A928ZW71"/>
<evidence type="ECO:0000259" key="3">
    <source>
        <dbReference type="Pfam" id="PF00685"/>
    </source>
</evidence>
<evidence type="ECO:0000256" key="2">
    <source>
        <dbReference type="ARBA" id="ARBA00023180"/>
    </source>
</evidence>
<evidence type="ECO:0000313" key="4">
    <source>
        <dbReference type="EMBL" id="MBE9068591.1"/>
    </source>
</evidence>
<keyword evidence="2" id="KW-0325">Glycoprotein</keyword>